<dbReference type="AlphaFoldDB" id="A0A9P0CJZ2"/>
<proteinExistence type="inferred from homology"/>
<protein>
    <recommendedName>
        <fullName evidence="4 13">Cytochrome c oxidase subunit 5A, mitochondrial</fullName>
    </recommendedName>
    <alternativeName>
        <fullName evidence="12 13">Cytochrome c oxidase polypeptide Va</fullName>
    </alternativeName>
</protein>
<dbReference type="PANTHER" id="PTHR14200:SF11">
    <property type="entry name" value="CYTOCHROME C OXIDASE SUBUNIT 5A, MITOCHONDRIAL"/>
    <property type="match status" value="1"/>
</dbReference>
<dbReference type="GO" id="GO:0005743">
    <property type="term" value="C:mitochondrial inner membrane"/>
    <property type="evidence" value="ECO:0007669"/>
    <property type="project" value="UniProtKB-SubCell"/>
</dbReference>
<evidence type="ECO:0000256" key="8">
    <source>
        <dbReference type="ARBA" id="ARBA00022946"/>
    </source>
</evidence>
<evidence type="ECO:0000256" key="7">
    <source>
        <dbReference type="ARBA" id="ARBA00022792"/>
    </source>
</evidence>
<dbReference type="InterPro" id="IPR003204">
    <property type="entry name" value="Cyt_c_oxidase_su5A/6"/>
</dbReference>
<dbReference type="Proteomes" id="UP001153636">
    <property type="component" value="Chromosome 10"/>
</dbReference>
<evidence type="ECO:0000256" key="5">
    <source>
        <dbReference type="ARBA" id="ARBA00022617"/>
    </source>
</evidence>
<comment type="pathway">
    <text evidence="2 13">Energy metabolism; oxidative phosphorylation.</text>
</comment>
<keyword evidence="9 13" id="KW-0408">Iron</keyword>
<evidence type="ECO:0000313" key="14">
    <source>
        <dbReference type="EMBL" id="CAH1100524.1"/>
    </source>
</evidence>
<dbReference type="Gene3D" id="1.25.40.40">
    <property type="entry name" value="Cytochrome c oxidase, subunit Va/VI"/>
    <property type="match status" value="1"/>
</dbReference>
<dbReference type="InterPro" id="IPR036545">
    <property type="entry name" value="Cyt_c_oxidase_su5A/6_sf"/>
</dbReference>
<keyword evidence="7 13" id="KW-0999">Mitochondrion inner membrane</keyword>
<comment type="function">
    <text evidence="13">Component of the cytochrome c oxidase, the last enzyme in the mitochondrial electron transport chain which drives oxidative phosphorylation. The respiratory chain contains 3 multisubunit complexes succinate dehydrogenase (complex II, CII), ubiquinol-cytochrome c oxidoreductase (cytochrome b-c1 complex, complex III, CIII) and cytochrome c oxidase (complex IV, CIV), that cooperate to transfer electrons derived from NADH and succinate to molecular oxygen, creating an electrochemical gradient over the inner membrane that drives transmembrane transport and the ATP synthase. Cytochrome c oxidase is the component of the respiratory chain that catalyzes the reduction of oxygen to water. Electrons originating from reduced cytochrome c in the intermembrane space (IMS) are transferred via the dinuclear copper A center (CU(A)) of subunit 2 and heme A of subunit 1 to the active site in subunit 1, a binuclear center (BNC) formed by heme A3 and copper B (CU(B)). The BNC reduces molecular oxygen to 2 water molecules using 4 electrons from cytochrome c in the IMS and 4 protons from the mitochondrial matrix.</text>
</comment>
<comment type="subunit">
    <text evidence="13">Component of the cytochrome c oxidase (complex IV, CIV), a multisubunit enzyme composed of a catalytic core of 3 subunits and several supernumerary subunits. The complex exists as a monomer or a dimer and forms supercomplexes (SCs) in the inner mitochondrial membrane with ubiquinol-cytochrome c oxidoreductase (cytochrome b-c1 complex, complex III, CIII).</text>
</comment>
<keyword evidence="15" id="KW-1185">Reference proteome</keyword>
<evidence type="ECO:0000256" key="3">
    <source>
        <dbReference type="ARBA" id="ARBA00007972"/>
    </source>
</evidence>
<dbReference type="GO" id="GO:0006123">
    <property type="term" value="P:mitochondrial electron transport, cytochrome c to oxygen"/>
    <property type="evidence" value="ECO:0007669"/>
    <property type="project" value="UniProtKB-UniRule"/>
</dbReference>
<evidence type="ECO:0000256" key="9">
    <source>
        <dbReference type="ARBA" id="ARBA00023004"/>
    </source>
</evidence>
<dbReference type="OrthoDB" id="5778907at2759"/>
<keyword evidence="10 13" id="KW-0496">Mitochondrion</keyword>
<dbReference type="CDD" id="cd00923">
    <property type="entry name" value="Cyt_c_Oxidase_Va"/>
    <property type="match status" value="1"/>
</dbReference>
<dbReference type="GO" id="GO:0045277">
    <property type="term" value="C:respiratory chain complex IV"/>
    <property type="evidence" value="ECO:0007669"/>
    <property type="project" value="UniProtKB-UniRule"/>
</dbReference>
<keyword evidence="5 13" id="KW-0349">Heme</keyword>
<sequence length="150" mass="17140">MLFLSKIIGNLSGRVPSHANFSNSYRNISHLAIHDEDVGSMIERYECLFSQEGADGWDIRQAMNDLTGYDSVPEPRIVIAGLKACRRLNDYAMAIRFLEMVKHKCGNNRKTIWPYIVQEVKGTAKELGVEFPEDLGYDKPELYMESVFDM</sequence>
<dbReference type="SUPFAM" id="SSF48479">
    <property type="entry name" value="Cytochrome c oxidase subunit E"/>
    <property type="match status" value="1"/>
</dbReference>
<keyword evidence="11 13" id="KW-0472">Membrane</keyword>
<evidence type="ECO:0000256" key="13">
    <source>
        <dbReference type="RuleBase" id="RU368103"/>
    </source>
</evidence>
<dbReference type="PANTHER" id="PTHR14200">
    <property type="entry name" value="CYTOCHROME C OXIDASE POLYPEPTIDE"/>
    <property type="match status" value="1"/>
</dbReference>
<evidence type="ECO:0000256" key="6">
    <source>
        <dbReference type="ARBA" id="ARBA00022723"/>
    </source>
</evidence>
<evidence type="ECO:0000256" key="11">
    <source>
        <dbReference type="ARBA" id="ARBA00023136"/>
    </source>
</evidence>
<evidence type="ECO:0000256" key="2">
    <source>
        <dbReference type="ARBA" id="ARBA00004673"/>
    </source>
</evidence>
<name>A0A9P0CJZ2_9CUCU</name>
<organism evidence="14 15">
    <name type="scientific">Psylliodes chrysocephalus</name>
    <dbReference type="NCBI Taxonomy" id="3402493"/>
    <lineage>
        <taxon>Eukaryota</taxon>
        <taxon>Metazoa</taxon>
        <taxon>Ecdysozoa</taxon>
        <taxon>Arthropoda</taxon>
        <taxon>Hexapoda</taxon>
        <taxon>Insecta</taxon>
        <taxon>Pterygota</taxon>
        <taxon>Neoptera</taxon>
        <taxon>Endopterygota</taxon>
        <taxon>Coleoptera</taxon>
        <taxon>Polyphaga</taxon>
        <taxon>Cucujiformia</taxon>
        <taxon>Chrysomeloidea</taxon>
        <taxon>Chrysomelidae</taxon>
        <taxon>Galerucinae</taxon>
        <taxon>Alticini</taxon>
        <taxon>Psylliodes</taxon>
    </lineage>
</organism>
<dbReference type="EMBL" id="OV651822">
    <property type="protein sequence ID" value="CAH1100524.1"/>
    <property type="molecule type" value="Genomic_DNA"/>
</dbReference>
<evidence type="ECO:0000256" key="12">
    <source>
        <dbReference type="ARBA" id="ARBA00031049"/>
    </source>
</evidence>
<dbReference type="Pfam" id="PF02284">
    <property type="entry name" value="COX5A"/>
    <property type="match status" value="1"/>
</dbReference>
<evidence type="ECO:0000256" key="4">
    <source>
        <dbReference type="ARBA" id="ARBA00021968"/>
    </source>
</evidence>
<comment type="similarity">
    <text evidence="3 13">Belongs to the cytochrome c oxidase subunit 5A family.</text>
</comment>
<gene>
    <name evidence="14" type="ORF">PSYICH_LOCUS1610</name>
</gene>
<evidence type="ECO:0000256" key="1">
    <source>
        <dbReference type="ARBA" id="ARBA00004443"/>
    </source>
</evidence>
<dbReference type="GO" id="GO:0046872">
    <property type="term" value="F:metal ion binding"/>
    <property type="evidence" value="ECO:0007669"/>
    <property type="project" value="UniProtKB-UniRule"/>
</dbReference>
<evidence type="ECO:0000313" key="15">
    <source>
        <dbReference type="Proteomes" id="UP001153636"/>
    </source>
</evidence>
<accession>A0A9P0CJZ2</accession>
<reference evidence="14" key="1">
    <citation type="submission" date="2022-01" db="EMBL/GenBank/DDBJ databases">
        <authorList>
            <person name="King R."/>
        </authorList>
    </citation>
    <scope>NUCLEOTIDE SEQUENCE</scope>
</reference>
<evidence type="ECO:0000256" key="10">
    <source>
        <dbReference type="ARBA" id="ARBA00023128"/>
    </source>
</evidence>
<keyword evidence="8 13" id="KW-0809">Transit peptide</keyword>
<keyword evidence="6 13" id="KW-0479">Metal-binding</keyword>
<comment type="subcellular location">
    <subcellularLocation>
        <location evidence="1 13">Mitochondrion inner membrane</location>
        <topology evidence="1 13">Peripheral membrane protein</topology>
        <orientation evidence="1 13">Matrix side</orientation>
    </subcellularLocation>
</comment>